<keyword evidence="2" id="KW-1185">Reference proteome</keyword>
<protein>
    <submittedName>
        <fullName evidence="1">Uncharacterized protein</fullName>
    </submittedName>
</protein>
<organism evidence="1 2">
    <name type="scientific">Trichothecium roseum</name>
    <dbReference type="NCBI Taxonomy" id="47278"/>
    <lineage>
        <taxon>Eukaryota</taxon>
        <taxon>Fungi</taxon>
        <taxon>Dikarya</taxon>
        <taxon>Ascomycota</taxon>
        <taxon>Pezizomycotina</taxon>
        <taxon>Sordariomycetes</taxon>
        <taxon>Hypocreomycetidae</taxon>
        <taxon>Hypocreales</taxon>
        <taxon>Hypocreales incertae sedis</taxon>
        <taxon>Trichothecium</taxon>
    </lineage>
</organism>
<evidence type="ECO:0000313" key="1">
    <source>
        <dbReference type="EMBL" id="KAI9904848.1"/>
    </source>
</evidence>
<dbReference type="EMBL" id="CM047940">
    <property type="protein sequence ID" value="KAI9904848.1"/>
    <property type="molecule type" value="Genomic_DNA"/>
</dbReference>
<dbReference type="Proteomes" id="UP001163324">
    <property type="component" value="Chromosome 1"/>
</dbReference>
<name>A0ACC0VGF9_9HYPO</name>
<proteinExistence type="predicted"/>
<accession>A0ACC0VGF9</accession>
<sequence length="620" mass="67899">MFYSETLLQKSGPLARVWLSANIERKLSKNHVLQSSVSDSVEAIIMPNQAPLALRLSSQLLLGVTRIYQRQARYLLEDCNEAIMKIKLAFRTAGNNDMAANLQVPNKEALFLPDRITPYDSLDLPPPPNASWLLTQTDDPVAATPIGRKGRVNNRDINLHEDFDNSQFLQNDTHDDLALGDMDLDLELDFGLDMDGGDTTMEVGRDAPAARSVEDDIFSEMDITRQKDGPGRDTTMDLGDGVRIADNEGDLTMDDDFQFNAGDESAMPGMNAPGIDRVRISESPLSDIDEAFARELEAEHTTRTDLYEPDDDPTLTITRRPAQRARKQKILTPDEETTLSNTHIKQQQTDRTNILRDASFLPNNPLLLGLLDMQRGGNFVSSIMGDDRGLGWAPELRGMLTLEAIRGPADLKRKRDSGVADVESDLENAKSPRLELGDETELGIDGRPLAQSVAADGTVLEIPADSMLGDESGMPNFDDTVAPLVHPADSGAVSLGTKHAVHILRDLLGDEAAHDEEKRKNTAVVFQDLLPEKKTTKAEATKMFFECLVLATKDAIKIEQGEALGAPIRVRGKRGLWGDWAERDAGGEMAQQDGQANPDGQAEAESESMIRSAPAVAVEA</sequence>
<reference evidence="1" key="1">
    <citation type="submission" date="2022-10" db="EMBL/GenBank/DDBJ databases">
        <title>Complete Genome of Trichothecium roseum strain YXFP-22015, a Plant Pathogen Isolated from Citrus.</title>
        <authorList>
            <person name="Wang Y."/>
            <person name="Zhu L."/>
        </authorList>
    </citation>
    <scope>NUCLEOTIDE SEQUENCE</scope>
    <source>
        <strain evidence="1">YXFP-22015</strain>
    </source>
</reference>
<gene>
    <name evidence="1" type="ORF">N3K66_001377</name>
</gene>
<evidence type="ECO:0000313" key="2">
    <source>
        <dbReference type="Proteomes" id="UP001163324"/>
    </source>
</evidence>
<comment type="caution">
    <text evidence="1">The sequence shown here is derived from an EMBL/GenBank/DDBJ whole genome shotgun (WGS) entry which is preliminary data.</text>
</comment>